<feature type="domain" description="Serpin" evidence="8">
    <location>
        <begin position="1"/>
        <end position="347"/>
    </location>
</feature>
<evidence type="ECO:0000259" key="8">
    <source>
        <dbReference type="SMART" id="SM00093"/>
    </source>
</evidence>
<sequence>MLKTQLRCRADRVSFRSSTPDDIAYAVNGSFADGSPLIGEVLAPQAVDTTASLLVASAFHYRGLREPPFTCSPEELSFKPTATTQVSLEFQQGAGSFMYGEIGNTEATKVLELPYRGGAVSLLLLLPDRARLLKDLIVQLTPAFLSRVAGCLKPKRVRVEMPHAKIEASFGSPEFQPAIIYRFVHDPGNTPSVGVSGNQERDSAGLSSCRRVHSYNNSTVKHFHKGIRQTRRRRPIRFRCNVTSCRYTLNTTLIRAGVKQAFMPSADFTHLVPNGGVRLGDLLHKATLVLDEGRPAATDKEQQDAVATSAATLGPDDVEFELTRPFIFVLRNTSDGCILLLGVVRDLKKMQSQPATDGPVGVGVQ</sequence>
<dbReference type="Proteomes" id="UP000821866">
    <property type="component" value="Chromosome 4"/>
</dbReference>
<evidence type="ECO:0000256" key="7">
    <source>
        <dbReference type="RuleBase" id="RU000411"/>
    </source>
</evidence>
<dbReference type="InterPro" id="IPR042178">
    <property type="entry name" value="Serpin_sf_1"/>
</dbReference>
<keyword evidence="4" id="KW-0646">Protease inhibitor</keyword>
<dbReference type="InterPro" id="IPR000215">
    <property type="entry name" value="Serpin_fam"/>
</dbReference>
<dbReference type="Gene3D" id="2.30.39.10">
    <property type="entry name" value="Alpha-1-antitrypsin, domain 1"/>
    <property type="match status" value="1"/>
</dbReference>
<dbReference type="InterPro" id="IPR036186">
    <property type="entry name" value="Serpin_sf"/>
</dbReference>
<protein>
    <recommendedName>
        <fullName evidence="8">Serpin domain-containing protein</fullName>
    </recommendedName>
</protein>
<evidence type="ECO:0000256" key="4">
    <source>
        <dbReference type="ARBA" id="ARBA00022690"/>
    </source>
</evidence>
<keyword evidence="3" id="KW-0964">Secreted</keyword>
<name>A0A9J6E2R2_RHIMP</name>
<dbReference type="EMBL" id="JABSTU010000006">
    <property type="protein sequence ID" value="KAH8028449.1"/>
    <property type="molecule type" value="Genomic_DNA"/>
</dbReference>
<evidence type="ECO:0000313" key="9">
    <source>
        <dbReference type="EMBL" id="KAH8028449.1"/>
    </source>
</evidence>
<dbReference type="VEuPathDB" id="VectorBase:LOC119168378"/>
<evidence type="ECO:0000256" key="6">
    <source>
        <dbReference type="ARBA" id="ARBA00023180"/>
    </source>
</evidence>
<keyword evidence="5" id="KW-0722">Serine protease inhibitor</keyword>
<evidence type="ECO:0000256" key="2">
    <source>
        <dbReference type="ARBA" id="ARBA00009500"/>
    </source>
</evidence>
<organism evidence="9 10">
    <name type="scientific">Rhipicephalus microplus</name>
    <name type="common">Cattle tick</name>
    <name type="synonym">Boophilus microplus</name>
    <dbReference type="NCBI Taxonomy" id="6941"/>
    <lineage>
        <taxon>Eukaryota</taxon>
        <taxon>Metazoa</taxon>
        <taxon>Ecdysozoa</taxon>
        <taxon>Arthropoda</taxon>
        <taxon>Chelicerata</taxon>
        <taxon>Arachnida</taxon>
        <taxon>Acari</taxon>
        <taxon>Parasitiformes</taxon>
        <taxon>Ixodida</taxon>
        <taxon>Ixodoidea</taxon>
        <taxon>Ixodidae</taxon>
        <taxon>Rhipicephalinae</taxon>
        <taxon>Rhipicephalus</taxon>
        <taxon>Boophilus</taxon>
    </lineage>
</organism>
<dbReference type="PANTHER" id="PTHR11461">
    <property type="entry name" value="SERINE PROTEASE INHIBITOR, SERPIN"/>
    <property type="match status" value="1"/>
</dbReference>
<evidence type="ECO:0000256" key="5">
    <source>
        <dbReference type="ARBA" id="ARBA00022900"/>
    </source>
</evidence>
<dbReference type="GO" id="GO:0005615">
    <property type="term" value="C:extracellular space"/>
    <property type="evidence" value="ECO:0007669"/>
    <property type="project" value="InterPro"/>
</dbReference>
<dbReference type="PANTHER" id="PTHR11461:SF211">
    <property type="entry name" value="GH10112P-RELATED"/>
    <property type="match status" value="1"/>
</dbReference>
<evidence type="ECO:0000256" key="1">
    <source>
        <dbReference type="ARBA" id="ARBA00004613"/>
    </source>
</evidence>
<gene>
    <name evidence="9" type="ORF">HPB51_016900</name>
</gene>
<dbReference type="InterPro" id="IPR023796">
    <property type="entry name" value="Serpin_dom"/>
</dbReference>
<comment type="subcellular location">
    <subcellularLocation>
        <location evidence="1">Secreted</location>
    </subcellularLocation>
</comment>
<comment type="similarity">
    <text evidence="2 7">Belongs to the serpin family.</text>
</comment>
<accession>A0A9J6E2R2</accession>
<dbReference type="SMART" id="SM00093">
    <property type="entry name" value="SERPIN"/>
    <property type="match status" value="1"/>
</dbReference>
<dbReference type="SUPFAM" id="SSF56574">
    <property type="entry name" value="Serpins"/>
    <property type="match status" value="2"/>
</dbReference>
<dbReference type="GO" id="GO:0004867">
    <property type="term" value="F:serine-type endopeptidase inhibitor activity"/>
    <property type="evidence" value="ECO:0007669"/>
    <property type="project" value="UniProtKB-KW"/>
</dbReference>
<keyword evidence="10" id="KW-1185">Reference proteome</keyword>
<proteinExistence type="inferred from homology"/>
<comment type="caution">
    <text evidence="9">The sequence shown here is derived from an EMBL/GenBank/DDBJ whole genome shotgun (WGS) entry which is preliminary data.</text>
</comment>
<evidence type="ECO:0000313" key="10">
    <source>
        <dbReference type="Proteomes" id="UP000821866"/>
    </source>
</evidence>
<dbReference type="Gene3D" id="3.30.497.10">
    <property type="entry name" value="Antithrombin, subunit I, domain 2"/>
    <property type="match status" value="2"/>
</dbReference>
<reference evidence="9" key="1">
    <citation type="journal article" date="2020" name="Cell">
        <title>Large-Scale Comparative Analyses of Tick Genomes Elucidate Their Genetic Diversity and Vector Capacities.</title>
        <authorList>
            <consortium name="Tick Genome and Microbiome Consortium (TIGMIC)"/>
            <person name="Jia N."/>
            <person name="Wang J."/>
            <person name="Shi W."/>
            <person name="Du L."/>
            <person name="Sun Y."/>
            <person name="Zhan W."/>
            <person name="Jiang J.F."/>
            <person name="Wang Q."/>
            <person name="Zhang B."/>
            <person name="Ji P."/>
            <person name="Bell-Sakyi L."/>
            <person name="Cui X.M."/>
            <person name="Yuan T.T."/>
            <person name="Jiang B.G."/>
            <person name="Yang W.F."/>
            <person name="Lam T.T."/>
            <person name="Chang Q.C."/>
            <person name="Ding S.J."/>
            <person name="Wang X.J."/>
            <person name="Zhu J.G."/>
            <person name="Ruan X.D."/>
            <person name="Zhao L."/>
            <person name="Wei J.T."/>
            <person name="Ye R.Z."/>
            <person name="Que T.C."/>
            <person name="Du C.H."/>
            <person name="Zhou Y.H."/>
            <person name="Cheng J.X."/>
            <person name="Dai P.F."/>
            <person name="Guo W.B."/>
            <person name="Han X.H."/>
            <person name="Huang E.J."/>
            <person name="Li L.F."/>
            <person name="Wei W."/>
            <person name="Gao Y.C."/>
            <person name="Liu J.Z."/>
            <person name="Shao H.Z."/>
            <person name="Wang X."/>
            <person name="Wang C.C."/>
            <person name="Yang T.C."/>
            <person name="Huo Q.B."/>
            <person name="Li W."/>
            <person name="Chen H.Y."/>
            <person name="Chen S.E."/>
            <person name="Zhou L.G."/>
            <person name="Ni X.B."/>
            <person name="Tian J.H."/>
            <person name="Sheng Y."/>
            <person name="Liu T."/>
            <person name="Pan Y.S."/>
            <person name="Xia L.Y."/>
            <person name="Li J."/>
            <person name="Zhao F."/>
            <person name="Cao W.C."/>
        </authorList>
    </citation>
    <scope>NUCLEOTIDE SEQUENCE</scope>
    <source>
        <strain evidence="9">Rmic-2018</strain>
    </source>
</reference>
<dbReference type="AlphaFoldDB" id="A0A9J6E2R2"/>
<evidence type="ECO:0000256" key="3">
    <source>
        <dbReference type="ARBA" id="ARBA00022525"/>
    </source>
</evidence>
<dbReference type="InterPro" id="IPR042185">
    <property type="entry name" value="Serpin_sf_2"/>
</dbReference>
<reference evidence="9" key="2">
    <citation type="submission" date="2021-09" db="EMBL/GenBank/DDBJ databases">
        <authorList>
            <person name="Jia N."/>
            <person name="Wang J."/>
            <person name="Shi W."/>
            <person name="Du L."/>
            <person name="Sun Y."/>
            <person name="Zhan W."/>
            <person name="Jiang J."/>
            <person name="Wang Q."/>
            <person name="Zhang B."/>
            <person name="Ji P."/>
            <person name="Sakyi L.B."/>
            <person name="Cui X."/>
            <person name="Yuan T."/>
            <person name="Jiang B."/>
            <person name="Yang W."/>
            <person name="Lam T.T.-Y."/>
            <person name="Chang Q."/>
            <person name="Ding S."/>
            <person name="Wang X."/>
            <person name="Zhu J."/>
            <person name="Ruan X."/>
            <person name="Zhao L."/>
            <person name="Wei J."/>
            <person name="Que T."/>
            <person name="Du C."/>
            <person name="Cheng J."/>
            <person name="Dai P."/>
            <person name="Han X."/>
            <person name="Huang E."/>
            <person name="Gao Y."/>
            <person name="Liu J."/>
            <person name="Shao H."/>
            <person name="Ye R."/>
            <person name="Li L."/>
            <person name="Wei W."/>
            <person name="Wang X."/>
            <person name="Wang C."/>
            <person name="Huo Q."/>
            <person name="Li W."/>
            <person name="Guo W."/>
            <person name="Chen H."/>
            <person name="Chen S."/>
            <person name="Zhou L."/>
            <person name="Zhou L."/>
            <person name="Ni X."/>
            <person name="Tian J."/>
            <person name="Zhou Y."/>
            <person name="Sheng Y."/>
            <person name="Liu T."/>
            <person name="Pan Y."/>
            <person name="Xia L."/>
            <person name="Li J."/>
            <person name="Zhao F."/>
            <person name="Cao W."/>
        </authorList>
    </citation>
    <scope>NUCLEOTIDE SEQUENCE</scope>
    <source>
        <strain evidence="9">Rmic-2018</strain>
        <tissue evidence="9">Larvae</tissue>
    </source>
</reference>
<dbReference type="Pfam" id="PF00079">
    <property type="entry name" value="Serpin"/>
    <property type="match status" value="2"/>
</dbReference>
<keyword evidence="6" id="KW-0325">Glycoprotein</keyword>